<gene>
    <name evidence="18" type="ORF">HKBW3S03_02219</name>
</gene>
<dbReference type="SUPFAM" id="SSF55205">
    <property type="entry name" value="EPT/RTPC-like"/>
    <property type="match status" value="1"/>
</dbReference>
<evidence type="ECO:0000313" key="18">
    <source>
        <dbReference type="EMBL" id="GFP20715.1"/>
    </source>
</evidence>
<evidence type="ECO:0000256" key="2">
    <source>
        <dbReference type="ARBA" id="ARBA00004752"/>
    </source>
</evidence>
<dbReference type="GO" id="GO:0051301">
    <property type="term" value="P:cell division"/>
    <property type="evidence" value="ECO:0007669"/>
    <property type="project" value="UniProtKB-KW"/>
</dbReference>
<evidence type="ECO:0000256" key="1">
    <source>
        <dbReference type="ARBA" id="ARBA00004496"/>
    </source>
</evidence>
<evidence type="ECO:0000256" key="6">
    <source>
        <dbReference type="ARBA" id="ARBA00022960"/>
    </source>
</evidence>
<dbReference type="GO" id="GO:0008760">
    <property type="term" value="F:UDP-N-acetylglucosamine 1-carboxyvinyltransferase activity"/>
    <property type="evidence" value="ECO:0007669"/>
    <property type="project" value="UniProtKB-EC"/>
</dbReference>
<dbReference type="PANTHER" id="PTHR43783">
    <property type="entry name" value="UDP-N-ACETYLGLUCOSAMINE 1-CARBOXYVINYLTRANSFERASE"/>
    <property type="match status" value="1"/>
</dbReference>
<evidence type="ECO:0000313" key="19">
    <source>
        <dbReference type="Proteomes" id="UP000574717"/>
    </source>
</evidence>
<evidence type="ECO:0000256" key="4">
    <source>
        <dbReference type="ARBA" id="ARBA00022618"/>
    </source>
</evidence>
<reference evidence="18 19" key="1">
    <citation type="journal article" date="2020" name="Front. Microbiol.">
        <title>Single-cell genomics of novel Actinobacteria with the Wood-Ljungdahl pathway discovered in a serpentinizing system.</title>
        <authorList>
            <person name="Merino N."/>
            <person name="Kawai M."/>
            <person name="Boyd E.S."/>
            <person name="Colman D.R."/>
            <person name="McGlynn S.E."/>
            <person name="Nealson K.H."/>
            <person name="Kurokawa K."/>
            <person name="Hongoh Y."/>
        </authorList>
    </citation>
    <scope>NUCLEOTIDE SEQUENCE [LARGE SCALE GENOMIC DNA]</scope>
    <source>
        <strain evidence="18 19">S03</strain>
    </source>
</reference>
<keyword evidence="7" id="KW-0573">Peptidoglycan synthesis</keyword>
<dbReference type="Pfam" id="PF00275">
    <property type="entry name" value="EPSP_synthase"/>
    <property type="match status" value="1"/>
</dbReference>
<comment type="caution">
    <text evidence="18">The sequence shown here is derived from an EMBL/GenBank/DDBJ whole genome shotgun (WGS) entry which is preliminary data.</text>
</comment>
<dbReference type="InterPro" id="IPR001986">
    <property type="entry name" value="Enolpyruvate_Tfrase_dom"/>
</dbReference>
<keyword evidence="6" id="KW-0133">Cell shape</keyword>
<comment type="similarity">
    <text evidence="11">Belongs to the EPSP synthase family. MurA subfamily.</text>
</comment>
<comment type="subcellular location">
    <subcellularLocation>
        <location evidence="1">Cytoplasm</location>
    </subcellularLocation>
</comment>
<comment type="catalytic activity">
    <reaction evidence="16">
        <text>phosphoenolpyruvate + UDP-N-acetyl-alpha-D-glucosamine = UDP-N-acetyl-3-O-(1-carboxyvinyl)-alpha-D-glucosamine + phosphate</text>
        <dbReference type="Rhea" id="RHEA:18681"/>
        <dbReference type="ChEBI" id="CHEBI:43474"/>
        <dbReference type="ChEBI" id="CHEBI:57705"/>
        <dbReference type="ChEBI" id="CHEBI:58702"/>
        <dbReference type="ChEBI" id="CHEBI:68483"/>
        <dbReference type="EC" id="2.5.1.7"/>
    </reaction>
</comment>
<feature type="domain" description="Enolpyruvate transferase" evidence="17">
    <location>
        <begin position="7"/>
        <end position="67"/>
    </location>
</feature>
<dbReference type="AlphaFoldDB" id="A0A6V8NKG5"/>
<dbReference type="PANTHER" id="PTHR43783:SF1">
    <property type="entry name" value="UDP-N-ACETYLGLUCOSAMINE 1-CARBOXYVINYLTRANSFERASE"/>
    <property type="match status" value="1"/>
</dbReference>
<keyword evidence="3" id="KW-0963">Cytoplasm</keyword>
<dbReference type="EC" id="2.5.1.7" evidence="12"/>
<dbReference type="Proteomes" id="UP000574717">
    <property type="component" value="Unassembled WGS sequence"/>
</dbReference>
<protein>
    <recommendedName>
        <fullName evidence="13">UDP-N-acetylglucosamine 1-carboxyvinyltransferase</fullName>
        <ecNumber evidence="12">2.5.1.7</ecNumber>
    </recommendedName>
    <alternativeName>
        <fullName evidence="14">Enoylpyruvate transferase</fullName>
    </alternativeName>
    <alternativeName>
        <fullName evidence="15">UDP-N-acetylglucosamine enolpyruvyl transferase</fullName>
    </alternativeName>
</protein>
<name>A0A6V8NKG5_9ACTN</name>
<evidence type="ECO:0000256" key="10">
    <source>
        <dbReference type="ARBA" id="ARBA00037534"/>
    </source>
</evidence>
<keyword evidence="8" id="KW-0131">Cell cycle</keyword>
<evidence type="ECO:0000256" key="11">
    <source>
        <dbReference type="ARBA" id="ARBA00038367"/>
    </source>
</evidence>
<comment type="function">
    <text evidence="10">Cell wall formation. Adds enolpyruvyl to UDP-N-acetylglucosamine.</text>
</comment>
<evidence type="ECO:0000256" key="13">
    <source>
        <dbReference type="ARBA" id="ARBA00039754"/>
    </source>
</evidence>
<evidence type="ECO:0000256" key="3">
    <source>
        <dbReference type="ARBA" id="ARBA00022490"/>
    </source>
</evidence>
<dbReference type="GO" id="GO:0005737">
    <property type="term" value="C:cytoplasm"/>
    <property type="evidence" value="ECO:0007669"/>
    <property type="project" value="UniProtKB-SubCell"/>
</dbReference>
<evidence type="ECO:0000256" key="14">
    <source>
        <dbReference type="ARBA" id="ARBA00042443"/>
    </source>
</evidence>
<evidence type="ECO:0000256" key="12">
    <source>
        <dbReference type="ARBA" id="ARBA00039108"/>
    </source>
</evidence>
<organism evidence="18 19">
    <name type="scientific">Candidatus Hakubella thermalkaliphila</name>
    <dbReference type="NCBI Taxonomy" id="2754717"/>
    <lineage>
        <taxon>Bacteria</taxon>
        <taxon>Bacillati</taxon>
        <taxon>Actinomycetota</taxon>
        <taxon>Actinomycetota incertae sedis</taxon>
        <taxon>Candidatus Hakubellales</taxon>
        <taxon>Candidatus Hakubellaceae</taxon>
        <taxon>Candidatus Hakubella</taxon>
    </lineage>
</organism>
<dbReference type="GO" id="GO:0071555">
    <property type="term" value="P:cell wall organization"/>
    <property type="evidence" value="ECO:0007669"/>
    <property type="project" value="UniProtKB-KW"/>
</dbReference>
<keyword evidence="9" id="KW-0961">Cell wall biogenesis/degradation</keyword>
<dbReference type="InterPro" id="IPR036968">
    <property type="entry name" value="Enolpyruvate_Tfrase_sf"/>
</dbReference>
<comment type="pathway">
    <text evidence="2">Cell wall biogenesis; peptidoglycan biosynthesis.</text>
</comment>
<accession>A0A6V8NKG5</accession>
<evidence type="ECO:0000256" key="5">
    <source>
        <dbReference type="ARBA" id="ARBA00022679"/>
    </source>
</evidence>
<evidence type="ECO:0000256" key="15">
    <source>
        <dbReference type="ARBA" id="ARBA00042842"/>
    </source>
</evidence>
<sequence>MDKLVIKGGKRLKGKVEISGAKNAALPVISSTLLARGEHTINRVPDLRDIKTLSSLLENMGAEFHYAPHKAVIAMNKIKNL</sequence>
<dbReference type="InterPro" id="IPR050068">
    <property type="entry name" value="MurA_subfamily"/>
</dbReference>
<dbReference type="EMBL" id="BLRU01000631">
    <property type="protein sequence ID" value="GFP20715.1"/>
    <property type="molecule type" value="Genomic_DNA"/>
</dbReference>
<dbReference type="GO" id="GO:0009252">
    <property type="term" value="P:peptidoglycan biosynthetic process"/>
    <property type="evidence" value="ECO:0007669"/>
    <property type="project" value="UniProtKB-KW"/>
</dbReference>
<evidence type="ECO:0000259" key="17">
    <source>
        <dbReference type="Pfam" id="PF00275"/>
    </source>
</evidence>
<evidence type="ECO:0000256" key="8">
    <source>
        <dbReference type="ARBA" id="ARBA00023306"/>
    </source>
</evidence>
<dbReference type="GO" id="GO:0008360">
    <property type="term" value="P:regulation of cell shape"/>
    <property type="evidence" value="ECO:0007669"/>
    <property type="project" value="UniProtKB-KW"/>
</dbReference>
<keyword evidence="5 18" id="KW-0808">Transferase</keyword>
<evidence type="ECO:0000256" key="16">
    <source>
        <dbReference type="ARBA" id="ARBA00047527"/>
    </source>
</evidence>
<dbReference type="Gene3D" id="3.65.10.10">
    <property type="entry name" value="Enolpyruvate transferase domain"/>
    <property type="match status" value="2"/>
</dbReference>
<dbReference type="InterPro" id="IPR013792">
    <property type="entry name" value="RNA3'P_cycl/enolpyr_Trfase_a/b"/>
</dbReference>
<feature type="non-terminal residue" evidence="18">
    <location>
        <position position="81"/>
    </location>
</feature>
<evidence type="ECO:0000256" key="7">
    <source>
        <dbReference type="ARBA" id="ARBA00022984"/>
    </source>
</evidence>
<proteinExistence type="inferred from homology"/>
<keyword evidence="4" id="KW-0132">Cell division</keyword>
<evidence type="ECO:0000256" key="9">
    <source>
        <dbReference type="ARBA" id="ARBA00023316"/>
    </source>
</evidence>